<dbReference type="Proteomes" id="UP000095713">
    <property type="component" value="Unassembled WGS sequence"/>
</dbReference>
<organism evidence="2 3">
    <name type="scientific">Flavivirga aquatica</name>
    <dbReference type="NCBI Taxonomy" id="1849968"/>
    <lineage>
        <taxon>Bacteria</taxon>
        <taxon>Pseudomonadati</taxon>
        <taxon>Bacteroidota</taxon>
        <taxon>Flavobacteriia</taxon>
        <taxon>Flavobacteriales</taxon>
        <taxon>Flavobacteriaceae</taxon>
        <taxon>Flavivirga</taxon>
    </lineage>
</organism>
<protein>
    <recommendedName>
        <fullName evidence="4">Right handed beta helix domain-containing protein</fullName>
    </recommendedName>
</protein>
<dbReference type="EMBL" id="MDJD01000050">
    <property type="protein sequence ID" value="OEK05992.1"/>
    <property type="molecule type" value="Genomic_DNA"/>
</dbReference>
<evidence type="ECO:0000313" key="2">
    <source>
        <dbReference type="EMBL" id="OEK05992.1"/>
    </source>
</evidence>
<keyword evidence="3" id="KW-1185">Reference proteome</keyword>
<evidence type="ECO:0000313" key="3">
    <source>
        <dbReference type="Proteomes" id="UP000095713"/>
    </source>
</evidence>
<comment type="caution">
    <text evidence="2">The sequence shown here is derived from an EMBL/GenBank/DDBJ whole genome shotgun (WGS) entry which is preliminary data.</text>
</comment>
<sequence length="1217" mass="135011">MKKILTSVLLILFSFLIGNSQIDGHNSRVKIFTVNHLGAVSLADKMLVVDSIGNEVKHFTIQDLEKQPDDIYNTDALFTYNRSIDFLTCHLSLNRAPCFMCFTTDNNLFTDFRDKTFIIMDDLILTANDEASIETAGSKLHLGDDIPIKLLAPNINIEEDLIIEDNNVSNRVASKRQLDLVKPSLDTYKGKGITKTDSITGDNLEVVIGGISNSGGSERTTLSPSIPGIQIEGNAIFGYDSMQINNETDSGSTVIINDAVEDVEVILPLTSGRLALQSEIESGGGNPNIVAIMTEFQLYDVSNTNKTLSIQGDFSLTANRIIPPGVTLESGGGVINFAGFKLTGSKTKAIIDPHNILFNLANGGSVDGTWDFNSISANNVGANPDGILYASAGSISASTNLLTITGANFTSSDINDVLFIQGAGAGGETLVTTIASIVSPTTVTLVDNAVVTITNTDVGTGTDNYEAFLAQAYIRNSSDCPMSFNNGIYYTRAVAAEQKSANTPKGLVYGYGTDVVIEGNGAEIRSLPHNYEESYFMSFYEIKRLAVSNLLIIGETLYHDESVGGAHEGVHGFTFLDNVETATFINCESSYFQADGWYGKGDTQFTNIIAGTKAIAGNVDSRLSLGNIDGYGNIQVEETDYIYSTDMLDITTFQWDDNPFYHVTGSGFAGWSGLTFPTYEVIYYDSRGVFIEKSPIQTFYNKIPIRNPNWAQMRLVFKDVTDKELINVRIRPDLLGSHISLFNCNATFNKREGLSNGPSYFLWQGGLIADNGDKEPGFGTNHEDRRGLNMNVTYRDVIFRNNYGGDLSFVGTKNVTLDNIHLERSTRNNWSPQVYEIGISSTARNLKITNSTIEGKSVSLSRNAKVDNLFMNGGRITTEGNAVYIKNSHFHNVIMPTVENEYARMKDAFEHCKFTYDDPAMLLGATNIFRDDTNKLDLNDVEVIFNWQGRSTYLQEKVFTYELSDYYSTSFFAHTLNQTINYGGEIKNFKVYGAKPSLDSRDYSSENFYIPHTNYTNAYFGTSVEFQRGVPRSLTHSNFKVDGWLQFNLNQYENTVTGNEYTHKFNDGYVHINNDYNWTNSGSNLLDTEAKYFNLEFNDFDFDLQVSSSQIGSSNRYMRLKHFGTTRFNRCSFKSVSAKIIDFTNTLIFPATFGAVTIKNPKLDNVIFILRPEDKLLFTYPDANCPAYIDNSTAVEALGIGYYYKDSSNKNKFEITY</sequence>
<reference evidence="2 3" key="1">
    <citation type="submission" date="2016-05" db="EMBL/GenBank/DDBJ databases">
        <title>Draft Genome Sequence of Algibacter sp. Strain SK-16 Isolated from the Surface Water of Aburatsubo Inlet.</title>
        <authorList>
            <person name="Wong S.-K."/>
            <person name="Yoshizawa S."/>
            <person name="Nakajima Y."/>
            <person name="Ogura Y."/>
            <person name="Tetsuya H."/>
            <person name="Hamasaki K."/>
        </authorList>
    </citation>
    <scope>NUCLEOTIDE SEQUENCE [LARGE SCALE GENOMIC DNA]</scope>
    <source>
        <strain evidence="2 3">SK-16</strain>
    </source>
</reference>
<evidence type="ECO:0000256" key="1">
    <source>
        <dbReference type="SAM" id="SignalP"/>
    </source>
</evidence>
<dbReference type="OrthoDB" id="9765957at2"/>
<proteinExistence type="predicted"/>
<keyword evidence="1" id="KW-0732">Signal</keyword>
<dbReference type="RefSeq" id="WP_069831082.1">
    <property type="nucleotide sequence ID" value="NZ_MDJD01000050.1"/>
</dbReference>
<accession>A0A1E5T3P2</accession>
<feature type="signal peptide" evidence="1">
    <location>
        <begin position="1"/>
        <end position="20"/>
    </location>
</feature>
<evidence type="ECO:0008006" key="4">
    <source>
        <dbReference type="Google" id="ProtNLM"/>
    </source>
</evidence>
<name>A0A1E5T3P2_9FLAO</name>
<feature type="chain" id="PRO_5009185915" description="Right handed beta helix domain-containing protein" evidence="1">
    <location>
        <begin position="21"/>
        <end position="1217"/>
    </location>
</feature>
<dbReference type="AlphaFoldDB" id="A0A1E5T3P2"/>
<gene>
    <name evidence="2" type="ORF">A8C32_19365</name>
</gene>